<evidence type="ECO:0000313" key="2">
    <source>
        <dbReference type="EMBL" id="WIA22976.1"/>
    </source>
</evidence>
<reference evidence="2 3" key="1">
    <citation type="submission" date="2023-05" db="EMBL/GenBank/DDBJ databases">
        <title>A 100% complete, gapless, phased diploid assembly of the Scenedesmus obliquus UTEX 3031 genome.</title>
        <authorList>
            <person name="Biondi T.C."/>
            <person name="Hanschen E.R."/>
            <person name="Kwon T."/>
            <person name="Eng W."/>
            <person name="Kruse C.P.S."/>
            <person name="Koehler S.I."/>
            <person name="Kunde Y."/>
            <person name="Gleasner C.D."/>
            <person name="You Mak K.T."/>
            <person name="Polle J."/>
            <person name="Hovde B.T."/>
            <person name="Starkenburg S.R."/>
        </authorList>
    </citation>
    <scope>NUCLEOTIDE SEQUENCE [LARGE SCALE GENOMIC DNA]</scope>
    <source>
        <strain evidence="2 3">DOE0152z</strain>
    </source>
</reference>
<dbReference type="Proteomes" id="UP001244341">
    <property type="component" value="Chromosome 15b"/>
</dbReference>
<sequence length="240" mass="25837">MAGNWKLLVIFGLLLSASVVRIAAEDEAPAAGEAAAADASDDAEDFDEDYSEADKAHLIVRKYFKDELGVQGRNLTVYLEIYNAGSATANEVTIKDSELPEGLKLIDGSLEAHLGKVDVGSSVQHSYVVVAEKGSFGAEFQSATVTYQPELENKEKQTTTSSAYGIYIMTPVEQITRYALIAGQYASLGMATTPAHWRNLAILAAIAAVAIVGNNTYKSVNQKTTDRKRAAALKELEKEQ</sequence>
<protein>
    <recommendedName>
        <fullName evidence="4">Translocon-associated protein subunit alpha</fullName>
    </recommendedName>
</protein>
<name>A0ABY8UNG5_TETOB</name>
<evidence type="ECO:0008006" key="4">
    <source>
        <dbReference type="Google" id="ProtNLM"/>
    </source>
</evidence>
<dbReference type="PANTHER" id="PTHR12861">
    <property type="entry name" value="TRANSLOCON-ASSOCIATED PROTEIN, BETA SUBUNIT PRECURSOR TRAP-BETA SIGNAL SEQUENCE RECEPTOR BETA SUBUNIT"/>
    <property type="match status" value="1"/>
</dbReference>
<keyword evidence="3" id="KW-1185">Reference proteome</keyword>
<organism evidence="2 3">
    <name type="scientific">Tetradesmus obliquus</name>
    <name type="common">Green alga</name>
    <name type="synonym">Acutodesmus obliquus</name>
    <dbReference type="NCBI Taxonomy" id="3088"/>
    <lineage>
        <taxon>Eukaryota</taxon>
        <taxon>Viridiplantae</taxon>
        <taxon>Chlorophyta</taxon>
        <taxon>core chlorophytes</taxon>
        <taxon>Chlorophyceae</taxon>
        <taxon>CS clade</taxon>
        <taxon>Sphaeropleales</taxon>
        <taxon>Scenedesmaceae</taxon>
        <taxon>Tetradesmus</taxon>
    </lineage>
</organism>
<evidence type="ECO:0000313" key="3">
    <source>
        <dbReference type="Proteomes" id="UP001244341"/>
    </source>
</evidence>
<evidence type="ECO:0000256" key="1">
    <source>
        <dbReference type="SAM" id="SignalP"/>
    </source>
</evidence>
<feature type="signal peptide" evidence="1">
    <location>
        <begin position="1"/>
        <end position="24"/>
    </location>
</feature>
<dbReference type="EMBL" id="CP126222">
    <property type="protein sequence ID" value="WIA22976.1"/>
    <property type="molecule type" value="Genomic_DNA"/>
</dbReference>
<accession>A0ABY8UNG5</accession>
<proteinExistence type="predicted"/>
<gene>
    <name evidence="2" type="ORF">OEZ85_001334</name>
</gene>
<dbReference type="PANTHER" id="PTHR12861:SF3">
    <property type="entry name" value="TRANSLOCON-ASSOCIATED PROTEIN SUBUNIT BETA"/>
    <property type="match status" value="1"/>
</dbReference>
<keyword evidence="1" id="KW-0732">Signal</keyword>
<feature type="chain" id="PRO_5047510018" description="Translocon-associated protein subunit alpha" evidence="1">
    <location>
        <begin position="25"/>
        <end position="240"/>
    </location>
</feature>
<dbReference type="Pfam" id="PF05753">
    <property type="entry name" value="TRAP_beta"/>
    <property type="match status" value="1"/>
</dbReference>